<evidence type="ECO:0000259" key="6">
    <source>
        <dbReference type="PROSITE" id="PS50045"/>
    </source>
</evidence>
<dbReference type="EMBL" id="JAESND010000011">
    <property type="protein sequence ID" value="MBM3117574.1"/>
    <property type="molecule type" value="Genomic_DNA"/>
</dbReference>
<dbReference type="InterPro" id="IPR025944">
    <property type="entry name" value="Sigma_54_int_dom_CS"/>
</dbReference>
<keyword evidence="1" id="KW-0547">Nucleotide-binding</keyword>
<evidence type="ECO:0000256" key="4">
    <source>
        <dbReference type="ARBA" id="ARBA00023125"/>
    </source>
</evidence>
<keyword evidence="3" id="KW-0805">Transcription regulation</keyword>
<name>A0ABS2BRZ3_9NEIS</name>
<sequence length="445" mass="49364">MNSRALLLYSSEPDRSHPAPLPDVIQGWQWTIATTPASAHQQIHHHNVQVGVIHLASDTPVPFEQLETLTASYPQIEWVVAAAADVLTAIDVGRFIAHTCFDYHTLPADPDRLALTLGHAWGRAQMRARCRDTARPGQFGMVGESLPMQRLYANLEKISNSDAPVLVQGESGTGKELVARAIHRHSGRAQQPYIAVNCGAIPVNLIQSELFGYEKGAFTGANQRKIGLIESANGGTVFLDEIGDLPFESQVMLLRFLQEHCIERVGGHTPISVDVRVVAATHVNLELAVAARSFREDLFYRLNVLRVTVPPLRERLDDVDLLADWCFEVFSSEKNAHVQGFSLRAKQAMSRYGWPGNVRELINRVRRAMVMSESRLITAEDLLLDGPALEASCGASLGQARDQAERDLIEHALQINKQNITETARQLGLSRSTLYRLINKLELKQ</sequence>
<protein>
    <submittedName>
        <fullName evidence="7">Sigma 54-interacting transcriptional regulator</fullName>
    </submittedName>
</protein>
<dbReference type="Pfam" id="PF00158">
    <property type="entry name" value="Sigma54_activat"/>
    <property type="match status" value="1"/>
</dbReference>
<dbReference type="InterPro" id="IPR002197">
    <property type="entry name" value="HTH_Fis"/>
</dbReference>
<dbReference type="Pfam" id="PF20161">
    <property type="entry name" value="VpsR"/>
    <property type="match status" value="1"/>
</dbReference>
<dbReference type="RefSeq" id="WP_203539788.1">
    <property type="nucleotide sequence ID" value="NZ_JAESND010000011.1"/>
</dbReference>
<keyword evidence="5" id="KW-0804">Transcription</keyword>
<dbReference type="Gene3D" id="3.40.50.300">
    <property type="entry name" value="P-loop containing nucleotide triphosphate hydrolases"/>
    <property type="match status" value="1"/>
</dbReference>
<dbReference type="InterPro" id="IPR025943">
    <property type="entry name" value="Sigma_54_int_dom_ATP-bd_2"/>
</dbReference>
<keyword evidence="8" id="KW-1185">Reference proteome</keyword>
<dbReference type="Pfam" id="PF02954">
    <property type="entry name" value="HTH_8"/>
    <property type="match status" value="1"/>
</dbReference>
<dbReference type="InterPro" id="IPR058031">
    <property type="entry name" value="AAA_lid_NorR"/>
</dbReference>
<dbReference type="InterPro" id="IPR003593">
    <property type="entry name" value="AAA+_ATPase"/>
</dbReference>
<dbReference type="SMART" id="SM00382">
    <property type="entry name" value="AAA"/>
    <property type="match status" value="1"/>
</dbReference>
<evidence type="ECO:0000313" key="7">
    <source>
        <dbReference type="EMBL" id="MBM3117574.1"/>
    </source>
</evidence>
<accession>A0ABS2BRZ3</accession>
<dbReference type="Gene3D" id="1.10.10.60">
    <property type="entry name" value="Homeodomain-like"/>
    <property type="match status" value="1"/>
</dbReference>
<evidence type="ECO:0000256" key="3">
    <source>
        <dbReference type="ARBA" id="ARBA00023015"/>
    </source>
</evidence>
<dbReference type="SUPFAM" id="SSF52172">
    <property type="entry name" value="CheY-like"/>
    <property type="match status" value="1"/>
</dbReference>
<organism evidence="7 8">
    <name type="scientific">Jeongeupia naejangsanensis</name>
    <dbReference type="NCBI Taxonomy" id="613195"/>
    <lineage>
        <taxon>Bacteria</taxon>
        <taxon>Pseudomonadati</taxon>
        <taxon>Pseudomonadota</taxon>
        <taxon>Betaproteobacteria</taxon>
        <taxon>Neisseriales</taxon>
        <taxon>Chitinibacteraceae</taxon>
        <taxon>Jeongeupia</taxon>
    </lineage>
</organism>
<evidence type="ECO:0000256" key="1">
    <source>
        <dbReference type="ARBA" id="ARBA00022741"/>
    </source>
</evidence>
<dbReference type="PANTHER" id="PTHR32071:SF120">
    <property type="entry name" value="TRANSCRIPTIONAL REGULATOR-RELATED"/>
    <property type="match status" value="1"/>
</dbReference>
<dbReference type="PRINTS" id="PR01590">
    <property type="entry name" value="HTHFIS"/>
</dbReference>
<proteinExistence type="predicted"/>
<dbReference type="InterPro" id="IPR025662">
    <property type="entry name" value="Sigma_54_int_dom_ATP-bd_1"/>
</dbReference>
<dbReference type="PROSITE" id="PS00676">
    <property type="entry name" value="SIGMA54_INTERACT_2"/>
    <property type="match status" value="1"/>
</dbReference>
<reference evidence="7 8" key="1">
    <citation type="submission" date="2021-01" db="EMBL/GenBank/DDBJ databases">
        <title>Draft Genome Sequence and Polyhydroxyalkanoate Biosynthetic Potential of Jeongeupia naejangsanensis Type Strain DSM 24253.</title>
        <authorList>
            <person name="Turrini P."/>
            <person name="Artuso I."/>
            <person name="Lugli G.A."/>
            <person name="Frangipani E."/>
            <person name="Ventura M."/>
            <person name="Visca P."/>
        </authorList>
    </citation>
    <scope>NUCLEOTIDE SEQUENCE [LARGE SCALE GENOMIC DNA]</scope>
    <source>
        <strain evidence="7 8">DSM 24253</strain>
    </source>
</reference>
<dbReference type="PROSITE" id="PS00675">
    <property type="entry name" value="SIGMA54_INTERACT_1"/>
    <property type="match status" value="1"/>
</dbReference>
<gene>
    <name evidence="7" type="ORF">JMJ54_17185</name>
</gene>
<evidence type="ECO:0000256" key="5">
    <source>
        <dbReference type="ARBA" id="ARBA00023163"/>
    </source>
</evidence>
<dbReference type="Proteomes" id="UP000809431">
    <property type="component" value="Unassembled WGS sequence"/>
</dbReference>
<dbReference type="CDD" id="cd00009">
    <property type="entry name" value="AAA"/>
    <property type="match status" value="1"/>
</dbReference>
<dbReference type="InterPro" id="IPR027417">
    <property type="entry name" value="P-loop_NTPase"/>
</dbReference>
<dbReference type="PROSITE" id="PS00688">
    <property type="entry name" value="SIGMA54_INTERACT_3"/>
    <property type="match status" value="1"/>
</dbReference>
<dbReference type="InterPro" id="IPR045343">
    <property type="entry name" value="VpsR"/>
</dbReference>
<evidence type="ECO:0000256" key="2">
    <source>
        <dbReference type="ARBA" id="ARBA00022840"/>
    </source>
</evidence>
<evidence type="ECO:0000313" key="8">
    <source>
        <dbReference type="Proteomes" id="UP000809431"/>
    </source>
</evidence>
<dbReference type="Gene3D" id="1.10.8.60">
    <property type="match status" value="1"/>
</dbReference>
<keyword evidence="2" id="KW-0067">ATP-binding</keyword>
<dbReference type="PANTHER" id="PTHR32071">
    <property type="entry name" value="TRANSCRIPTIONAL REGULATORY PROTEIN"/>
    <property type="match status" value="1"/>
</dbReference>
<dbReference type="SUPFAM" id="SSF52540">
    <property type="entry name" value="P-loop containing nucleoside triphosphate hydrolases"/>
    <property type="match status" value="1"/>
</dbReference>
<dbReference type="Pfam" id="PF25601">
    <property type="entry name" value="AAA_lid_14"/>
    <property type="match status" value="1"/>
</dbReference>
<dbReference type="SUPFAM" id="SSF46689">
    <property type="entry name" value="Homeodomain-like"/>
    <property type="match status" value="1"/>
</dbReference>
<keyword evidence="4" id="KW-0238">DNA-binding</keyword>
<dbReference type="InterPro" id="IPR009057">
    <property type="entry name" value="Homeodomain-like_sf"/>
</dbReference>
<dbReference type="InterPro" id="IPR011006">
    <property type="entry name" value="CheY-like_superfamily"/>
</dbReference>
<feature type="domain" description="Sigma-54 factor interaction" evidence="6">
    <location>
        <begin position="141"/>
        <end position="370"/>
    </location>
</feature>
<dbReference type="InterPro" id="IPR002078">
    <property type="entry name" value="Sigma_54_int"/>
</dbReference>
<dbReference type="PROSITE" id="PS50045">
    <property type="entry name" value="SIGMA54_INTERACT_4"/>
    <property type="match status" value="1"/>
</dbReference>
<comment type="caution">
    <text evidence="7">The sequence shown here is derived from an EMBL/GenBank/DDBJ whole genome shotgun (WGS) entry which is preliminary data.</text>
</comment>